<organism evidence="1 2">
    <name type="scientific">Lasiosphaeria ovina</name>
    <dbReference type="NCBI Taxonomy" id="92902"/>
    <lineage>
        <taxon>Eukaryota</taxon>
        <taxon>Fungi</taxon>
        <taxon>Dikarya</taxon>
        <taxon>Ascomycota</taxon>
        <taxon>Pezizomycotina</taxon>
        <taxon>Sordariomycetes</taxon>
        <taxon>Sordariomycetidae</taxon>
        <taxon>Sordariales</taxon>
        <taxon>Lasiosphaeriaceae</taxon>
        <taxon>Lasiosphaeria</taxon>
    </lineage>
</organism>
<evidence type="ECO:0000313" key="2">
    <source>
        <dbReference type="Proteomes" id="UP001287356"/>
    </source>
</evidence>
<proteinExistence type="predicted"/>
<name>A0AAE0NAB4_9PEZI</name>
<accession>A0AAE0NAB4</accession>
<evidence type="ECO:0008006" key="3">
    <source>
        <dbReference type="Google" id="ProtNLM"/>
    </source>
</evidence>
<dbReference type="Proteomes" id="UP001287356">
    <property type="component" value="Unassembled WGS sequence"/>
</dbReference>
<sequence>MTASYNQQLPVEVQHSSLLRLLTNSLILCHTTPYMSCSDVLNLAAASRAFNYLIYHTPQVFRRLDLSNVKTAQLDIDGVGGIDRGGQVWRNFQMDENLSEDEFYSGPLRRIFSQLRRSNILQDVQILSLDGLSVTAKLIQDIIASFPVRILSIRGAKNLNERKLCGALQYACRESRPEGTPLLKGLYVFGPEDWHVEALKMGEKRKHKVLAAASPEEASRRFALQKSPESWWGRRGPQFPKHTPVSLDWANTLLACAGVVAFDSVLCTGPRHLNSTAWGSISIAALNAASSSEAPSVPNYAVATHSLDGCASCGSAPEGFTVWGDEAFATKRCPDERRASSSASPEIGRFPLLAPPPMHSANLKVAMCPAGQLVKSRLPWAPMAKKEQARFISRCGDCIRDRYCRGCHRWWCESCYLGPLANAGGPISHPVSDPIPNTSGVSMNDNRDIRYRVRDGLCLAGCVPESLL</sequence>
<gene>
    <name evidence="1" type="ORF">B0T24DRAFT_208659</name>
</gene>
<reference evidence="1" key="2">
    <citation type="submission" date="2023-06" db="EMBL/GenBank/DDBJ databases">
        <authorList>
            <consortium name="Lawrence Berkeley National Laboratory"/>
            <person name="Haridas S."/>
            <person name="Hensen N."/>
            <person name="Bonometti L."/>
            <person name="Westerberg I."/>
            <person name="Brannstrom I.O."/>
            <person name="Guillou S."/>
            <person name="Cros-Aarteil S."/>
            <person name="Calhoun S."/>
            <person name="Kuo A."/>
            <person name="Mondo S."/>
            <person name="Pangilinan J."/>
            <person name="Riley R."/>
            <person name="Labutti K."/>
            <person name="Andreopoulos B."/>
            <person name="Lipzen A."/>
            <person name="Chen C."/>
            <person name="Yanf M."/>
            <person name="Daum C."/>
            <person name="Ng V."/>
            <person name="Clum A."/>
            <person name="Steindorff A."/>
            <person name="Ohm R."/>
            <person name="Martin F."/>
            <person name="Silar P."/>
            <person name="Natvig D."/>
            <person name="Lalanne C."/>
            <person name="Gautier V."/>
            <person name="Ament-Velasquez S.L."/>
            <person name="Kruys A."/>
            <person name="Hutchinson M.I."/>
            <person name="Powell A.J."/>
            <person name="Barry K."/>
            <person name="Miller A.N."/>
            <person name="Grigoriev I.V."/>
            <person name="Debuchy R."/>
            <person name="Gladieux P."/>
            <person name="Thoren M.H."/>
            <person name="Johannesson H."/>
        </authorList>
    </citation>
    <scope>NUCLEOTIDE SEQUENCE</scope>
    <source>
        <strain evidence="1">CBS 958.72</strain>
    </source>
</reference>
<keyword evidence="2" id="KW-1185">Reference proteome</keyword>
<evidence type="ECO:0000313" key="1">
    <source>
        <dbReference type="EMBL" id="KAK3375898.1"/>
    </source>
</evidence>
<reference evidence="1" key="1">
    <citation type="journal article" date="2023" name="Mol. Phylogenet. Evol.">
        <title>Genome-scale phylogeny and comparative genomics of the fungal order Sordariales.</title>
        <authorList>
            <person name="Hensen N."/>
            <person name="Bonometti L."/>
            <person name="Westerberg I."/>
            <person name="Brannstrom I.O."/>
            <person name="Guillou S."/>
            <person name="Cros-Aarteil S."/>
            <person name="Calhoun S."/>
            <person name="Haridas S."/>
            <person name="Kuo A."/>
            <person name="Mondo S."/>
            <person name="Pangilinan J."/>
            <person name="Riley R."/>
            <person name="LaButti K."/>
            <person name="Andreopoulos B."/>
            <person name="Lipzen A."/>
            <person name="Chen C."/>
            <person name="Yan M."/>
            <person name="Daum C."/>
            <person name="Ng V."/>
            <person name="Clum A."/>
            <person name="Steindorff A."/>
            <person name="Ohm R.A."/>
            <person name="Martin F."/>
            <person name="Silar P."/>
            <person name="Natvig D.O."/>
            <person name="Lalanne C."/>
            <person name="Gautier V."/>
            <person name="Ament-Velasquez S.L."/>
            <person name="Kruys A."/>
            <person name="Hutchinson M.I."/>
            <person name="Powell A.J."/>
            <person name="Barry K."/>
            <person name="Miller A.N."/>
            <person name="Grigoriev I.V."/>
            <person name="Debuchy R."/>
            <person name="Gladieux P."/>
            <person name="Hiltunen Thoren M."/>
            <person name="Johannesson H."/>
        </authorList>
    </citation>
    <scope>NUCLEOTIDE SEQUENCE</scope>
    <source>
        <strain evidence="1">CBS 958.72</strain>
    </source>
</reference>
<comment type="caution">
    <text evidence="1">The sequence shown here is derived from an EMBL/GenBank/DDBJ whole genome shotgun (WGS) entry which is preliminary data.</text>
</comment>
<dbReference type="AlphaFoldDB" id="A0AAE0NAB4"/>
<protein>
    <recommendedName>
        <fullName evidence="3">Ubiquitin fusion degradation protein</fullName>
    </recommendedName>
</protein>
<dbReference type="EMBL" id="JAULSN010000003">
    <property type="protein sequence ID" value="KAK3375898.1"/>
    <property type="molecule type" value="Genomic_DNA"/>
</dbReference>